<comment type="caution">
    <text evidence="1">The sequence shown here is derived from an EMBL/GenBank/DDBJ whole genome shotgun (WGS) entry which is preliminary data.</text>
</comment>
<dbReference type="Proteomes" id="UP000188268">
    <property type="component" value="Unassembled WGS sequence"/>
</dbReference>
<sequence>MASDGNKIRLLLLQTLQADAEIPSYGFRLIISDVALRVPSTIVLEEVKP</sequence>
<dbReference type="EMBL" id="AWWV01001570">
    <property type="protein sequence ID" value="OMP11082.1"/>
    <property type="molecule type" value="Genomic_DNA"/>
</dbReference>
<evidence type="ECO:0000313" key="1">
    <source>
        <dbReference type="EMBL" id="OMP11082.1"/>
    </source>
</evidence>
<gene>
    <name evidence="1" type="ORF">CCACVL1_00675</name>
</gene>
<protein>
    <submittedName>
        <fullName evidence="1">Uncharacterized protein</fullName>
    </submittedName>
</protein>
<organism evidence="1 2">
    <name type="scientific">Corchorus capsularis</name>
    <name type="common">Jute</name>
    <dbReference type="NCBI Taxonomy" id="210143"/>
    <lineage>
        <taxon>Eukaryota</taxon>
        <taxon>Viridiplantae</taxon>
        <taxon>Streptophyta</taxon>
        <taxon>Embryophyta</taxon>
        <taxon>Tracheophyta</taxon>
        <taxon>Spermatophyta</taxon>
        <taxon>Magnoliopsida</taxon>
        <taxon>eudicotyledons</taxon>
        <taxon>Gunneridae</taxon>
        <taxon>Pentapetalae</taxon>
        <taxon>rosids</taxon>
        <taxon>malvids</taxon>
        <taxon>Malvales</taxon>
        <taxon>Malvaceae</taxon>
        <taxon>Grewioideae</taxon>
        <taxon>Apeibeae</taxon>
        <taxon>Corchorus</taxon>
    </lineage>
</organism>
<evidence type="ECO:0000313" key="2">
    <source>
        <dbReference type="Proteomes" id="UP000188268"/>
    </source>
</evidence>
<reference evidence="1 2" key="1">
    <citation type="submission" date="2013-09" db="EMBL/GenBank/DDBJ databases">
        <title>Corchorus capsularis genome sequencing.</title>
        <authorList>
            <person name="Alam M."/>
            <person name="Haque M.S."/>
            <person name="Islam M.S."/>
            <person name="Emdad E.M."/>
            <person name="Islam M.M."/>
            <person name="Ahmed B."/>
            <person name="Halim A."/>
            <person name="Hossen Q.M.M."/>
            <person name="Hossain M.Z."/>
            <person name="Ahmed R."/>
            <person name="Khan M.M."/>
            <person name="Islam R."/>
            <person name="Rashid M.M."/>
            <person name="Khan S.A."/>
            <person name="Rahman M.S."/>
            <person name="Alam M."/>
        </authorList>
    </citation>
    <scope>NUCLEOTIDE SEQUENCE [LARGE SCALE GENOMIC DNA]</scope>
    <source>
        <strain evidence="2">cv. CVL-1</strain>
        <tissue evidence="1">Whole seedling</tissue>
    </source>
</reference>
<dbReference type="AlphaFoldDB" id="A0A1R3KVH9"/>
<keyword evidence="2" id="KW-1185">Reference proteome</keyword>
<accession>A0A1R3KVH9</accession>
<proteinExistence type="predicted"/>
<name>A0A1R3KVH9_COCAP</name>
<dbReference type="Gramene" id="OMP11082">
    <property type="protein sequence ID" value="OMP11082"/>
    <property type="gene ID" value="CCACVL1_00675"/>
</dbReference>